<proteinExistence type="predicted"/>
<dbReference type="AlphaFoldDB" id="A0A6C6YZ02"/>
<dbReference type="EMBL" id="CP000886">
    <property type="protein sequence ID" value="ABX66091.1"/>
    <property type="molecule type" value="Genomic_DNA"/>
</dbReference>
<evidence type="ECO:0000313" key="2">
    <source>
        <dbReference type="EMBL" id="ABX66091.1"/>
    </source>
</evidence>
<sequence>MFFTQNLWVERQQLIKPFILNVNIICLKNIIIFFIMGSY</sequence>
<dbReference type="Proteomes" id="UP000008556">
    <property type="component" value="Chromosome"/>
</dbReference>
<keyword evidence="1" id="KW-0472">Membrane</keyword>
<dbReference type="KEGG" id="spq:SPAB_00665"/>
<organism evidence="2 3">
    <name type="scientific">Salmonella paratyphi B (strain ATCC BAA-1250 / SPB7)</name>
    <dbReference type="NCBI Taxonomy" id="1016998"/>
    <lineage>
        <taxon>Bacteria</taxon>
        <taxon>Pseudomonadati</taxon>
        <taxon>Pseudomonadota</taxon>
        <taxon>Gammaproteobacteria</taxon>
        <taxon>Enterobacterales</taxon>
        <taxon>Enterobacteriaceae</taxon>
        <taxon>Salmonella</taxon>
    </lineage>
</organism>
<feature type="transmembrane region" description="Helical" evidence="1">
    <location>
        <begin position="18"/>
        <end position="36"/>
    </location>
</feature>
<name>A0A6C6YZ02_SALPB</name>
<evidence type="ECO:0000313" key="3">
    <source>
        <dbReference type="Proteomes" id="UP000008556"/>
    </source>
</evidence>
<protein>
    <submittedName>
        <fullName evidence="2">Uncharacterized protein</fullName>
    </submittedName>
</protein>
<evidence type="ECO:0000256" key="1">
    <source>
        <dbReference type="SAM" id="Phobius"/>
    </source>
</evidence>
<accession>A0A6C6YZ02</accession>
<reference evidence="2 3" key="1">
    <citation type="submission" date="2007-11" db="EMBL/GenBank/DDBJ databases">
        <authorList>
            <consortium name="The Salmonella enterica serovar Paratyphi B Genome Sequencing Project"/>
            <person name="McClelland M."/>
            <person name="Sanderson E.K."/>
            <person name="Porwollik S."/>
            <person name="Spieth J."/>
            <person name="Clifton W.S."/>
            <person name="Fulton R."/>
            <person name="Cordes M."/>
            <person name="Wollam A."/>
            <person name="Shah N."/>
            <person name="Pepin K."/>
            <person name="Bhonagiri V."/>
            <person name="Nash W."/>
            <person name="Johnson M."/>
            <person name="Thiruvilangam P."/>
            <person name="Wilson R."/>
        </authorList>
    </citation>
    <scope>NUCLEOTIDE SEQUENCE [LARGE SCALE GENOMIC DNA]</scope>
    <source>
        <strain evidence="3">ATCC BAA-1250 / SPB7</strain>
    </source>
</reference>
<keyword evidence="1" id="KW-1133">Transmembrane helix</keyword>
<keyword evidence="1" id="KW-0812">Transmembrane</keyword>
<gene>
    <name evidence="2" type="ordered locus">SPAB_00665</name>
</gene>